<protein>
    <submittedName>
        <fullName evidence="5">Helix-turn-helix transcriptional regulator</fullName>
    </submittedName>
</protein>
<evidence type="ECO:0000313" key="6">
    <source>
        <dbReference type="Proteomes" id="UP000618445"/>
    </source>
</evidence>
<feature type="domain" description="HTH hxlR-type" evidence="4">
    <location>
        <begin position="11"/>
        <end position="110"/>
    </location>
</feature>
<dbReference type="EMBL" id="JACJQY010000025">
    <property type="protein sequence ID" value="MBD2318170.1"/>
    <property type="molecule type" value="Genomic_DNA"/>
</dbReference>
<evidence type="ECO:0000256" key="1">
    <source>
        <dbReference type="ARBA" id="ARBA00023015"/>
    </source>
</evidence>
<organism evidence="5 6">
    <name type="scientific">Phormidium tenue FACHB-1050</name>
    <dbReference type="NCBI Taxonomy" id="2692857"/>
    <lineage>
        <taxon>Bacteria</taxon>
        <taxon>Bacillati</taxon>
        <taxon>Cyanobacteriota</taxon>
        <taxon>Cyanophyceae</taxon>
        <taxon>Oscillatoriophycideae</taxon>
        <taxon>Oscillatoriales</taxon>
        <taxon>Oscillatoriaceae</taxon>
        <taxon>Phormidium</taxon>
    </lineage>
</organism>
<dbReference type="PANTHER" id="PTHR33204:SF37">
    <property type="entry name" value="HTH-TYPE TRANSCRIPTIONAL REGULATOR YODB"/>
    <property type="match status" value="1"/>
</dbReference>
<dbReference type="InterPro" id="IPR036388">
    <property type="entry name" value="WH-like_DNA-bd_sf"/>
</dbReference>
<sequence length="114" mass="13054">MVQRSRELNPCPVSALTNLLSGPWTMYILWVLANSGPTRFGALKRKIEGISTKMLTERLRMLEQEGILYRHYEPTVPPQVTYGLTERAMELMTILDQLDDLAQRWYGQGQEIAG</sequence>
<evidence type="ECO:0000259" key="4">
    <source>
        <dbReference type="PROSITE" id="PS51118"/>
    </source>
</evidence>
<dbReference type="Proteomes" id="UP000618445">
    <property type="component" value="Unassembled WGS sequence"/>
</dbReference>
<dbReference type="SUPFAM" id="SSF46785">
    <property type="entry name" value="Winged helix' DNA-binding domain"/>
    <property type="match status" value="1"/>
</dbReference>
<keyword evidence="2" id="KW-0238">DNA-binding</keyword>
<dbReference type="PROSITE" id="PS51118">
    <property type="entry name" value="HTH_HXLR"/>
    <property type="match status" value="1"/>
</dbReference>
<reference evidence="5 6" key="1">
    <citation type="journal article" date="2020" name="ISME J.">
        <title>Comparative genomics reveals insights into cyanobacterial evolution and habitat adaptation.</title>
        <authorList>
            <person name="Chen M.Y."/>
            <person name="Teng W.K."/>
            <person name="Zhao L."/>
            <person name="Hu C.X."/>
            <person name="Zhou Y.K."/>
            <person name="Han B.P."/>
            <person name="Song L.R."/>
            <person name="Shu W.S."/>
        </authorList>
    </citation>
    <scope>NUCLEOTIDE SEQUENCE [LARGE SCALE GENOMIC DNA]</scope>
    <source>
        <strain evidence="5 6">FACHB-1050</strain>
    </source>
</reference>
<comment type="caution">
    <text evidence="5">The sequence shown here is derived from an EMBL/GenBank/DDBJ whole genome shotgun (WGS) entry which is preliminary data.</text>
</comment>
<evidence type="ECO:0000313" key="5">
    <source>
        <dbReference type="EMBL" id="MBD2318170.1"/>
    </source>
</evidence>
<keyword evidence="6" id="KW-1185">Reference proteome</keyword>
<proteinExistence type="predicted"/>
<dbReference type="RefSeq" id="WP_190578969.1">
    <property type="nucleotide sequence ID" value="NZ_CAWPQU010000018.1"/>
</dbReference>
<accession>A0ABR8CE13</accession>
<keyword evidence="1" id="KW-0805">Transcription regulation</keyword>
<dbReference type="PANTHER" id="PTHR33204">
    <property type="entry name" value="TRANSCRIPTIONAL REGULATOR, MARR FAMILY"/>
    <property type="match status" value="1"/>
</dbReference>
<evidence type="ECO:0000256" key="2">
    <source>
        <dbReference type="ARBA" id="ARBA00023125"/>
    </source>
</evidence>
<name>A0ABR8CE13_9CYAN</name>
<gene>
    <name evidence="5" type="ORF">H6G05_15110</name>
</gene>
<dbReference type="InterPro" id="IPR002577">
    <property type="entry name" value="HTH_HxlR"/>
</dbReference>
<dbReference type="Pfam" id="PF01638">
    <property type="entry name" value="HxlR"/>
    <property type="match status" value="1"/>
</dbReference>
<dbReference type="InterPro" id="IPR036390">
    <property type="entry name" value="WH_DNA-bd_sf"/>
</dbReference>
<keyword evidence="3" id="KW-0804">Transcription</keyword>
<evidence type="ECO:0000256" key="3">
    <source>
        <dbReference type="ARBA" id="ARBA00023163"/>
    </source>
</evidence>
<dbReference type="Gene3D" id="1.10.10.10">
    <property type="entry name" value="Winged helix-like DNA-binding domain superfamily/Winged helix DNA-binding domain"/>
    <property type="match status" value="1"/>
</dbReference>